<dbReference type="EMBL" id="CABIKO010000155">
    <property type="protein sequence ID" value="VVA29000.1"/>
    <property type="molecule type" value="Genomic_DNA"/>
</dbReference>
<name>A0A5E4FNG3_PRUDU</name>
<sequence>MELRRSSGLFLDYGESGKPGIWLSLKVPKLIQRRLYSSYAEPSYCVPCG</sequence>
<dbReference type="Proteomes" id="UP000327085">
    <property type="component" value="Chromosome 5"/>
</dbReference>
<organism evidence="1 2">
    <name type="scientific">Prunus dulcis</name>
    <name type="common">Almond</name>
    <name type="synonym">Amygdalus dulcis</name>
    <dbReference type="NCBI Taxonomy" id="3755"/>
    <lineage>
        <taxon>Eukaryota</taxon>
        <taxon>Viridiplantae</taxon>
        <taxon>Streptophyta</taxon>
        <taxon>Embryophyta</taxon>
        <taxon>Tracheophyta</taxon>
        <taxon>Spermatophyta</taxon>
        <taxon>Magnoliopsida</taxon>
        <taxon>eudicotyledons</taxon>
        <taxon>Gunneridae</taxon>
        <taxon>Pentapetalae</taxon>
        <taxon>rosids</taxon>
        <taxon>fabids</taxon>
        <taxon>Rosales</taxon>
        <taxon>Rosaceae</taxon>
        <taxon>Amygdaloideae</taxon>
        <taxon>Amygdaleae</taxon>
        <taxon>Prunus</taxon>
    </lineage>
</organism>
<protein>
    <submittedName>
        <fullName evidence="1">Uncharacterized protein</fullName>
    </submittedName>
</protein>
<proteinExistence type="predicted"/>
<reference evidence="2" key="1">
    <citation type="journal article" date="2020" name="Plant J.">
        <title>Transposons played a major role in the diversification between the closely related almond and peach genomes: results from the almond genome sequence.</title>
        <authorList>
            <person name="Alioto T."/>
            <person name="Alexiou K.G."/>
            <person name="Bardil A."/>
            <person name="Barteri F."/>
            <person name="Castanera R."/>
            <person name="Cruz F."/>
            <person name="Dhingra A."/>
            <person name="Duval H."/>
            <person name="Fernandez I Marti A."/>
            <person name="Frias L."/>
            <person name="Galan B."/>
            <person name="Garcia J.L."/>
            <person name="Howad W."/>
            <person name="Gomez-Garrido J."/>
            <person name="Gut M."/>
            <person name="Julca I."/>
            <person name="Morata J."/>
            <person name="Puigdomenech P."/>
            <person name="Ribeca P."/>
            <person name="Rubio Cabetas M.J."/>
            <person name="Vlasova A."/>
            <person name="Wirthensohn M."/>
            <person name="Garcia-Mas J."/>
            <person name="Gabaldon T."/>
            <person name="Casacuberta J.M."/>
            <person name="Arus P."/>
        </authorList>
    </citation>
    <scope>NUCLEOTIDE SEQUENCE [LARGE SCALE GENOMIC DNA]</scope>
    <source>
        <strain evidence="2">cv. Texas</strain>
    </source>
</reference>
<dbReference type="InParanoid" id="A0A5E4FNG3"/>
<gene>
    <name evidence="1" type="ORF">ALMOND_2B020054</name>
</gene>
<evidence type="ECO:0000313" key="2">
    <source>
        <dbReference type="Proteomes" id="UP000327085"/>
    </source>
</evidence>
<accession>A0A5E4FNG3</accession>
<dbReference type="AlphaFoldDB" id="A0A5E4FNG3"/>
<dbReference type="Gramene" id="VVA29000">
    <property type="protein sequence ID" value="VVA29000"/>
    <property type="gene ID" value="Prudul26B020054"/>
</dbReference>
<evidence type="ECO:0000313" key="1">
    <source>
        <dbReference type="EMBL" id="VVA29000.1"/>
    </source>
</evidence>